<dbReference type="OrthoDB" id="7317090at2"/>
<comment type="subcellular location">
    <subcellularLocation>
        <location evidence="1">Periplasm</location>
    </subcellularLocation>
</comment>
<reference evidence="4 5" key="1">
    <citation type="submission" date="2018-06" db="EMBL/GenBank/DDBJ databases">
        <title>Genomic Encyclopedia of Type Strains, Phase III (KMG-III): the genomes of soil and plant-associated and newly described type strains.</title>
        <authorList>
            <person name="Whitman W."/>
        </authorList>
    </citation>
    <scope>NUCLEOTIDE SEQUENCE [LARGE SCALE GENOMIC DNA]</scope>
    <source>
        <strain evidence="4 5">CECT 7732</strain>
    </source>
</reference>
<evidence type="ECO:0000256" key="2">
    <source>
        <dbReference type="ARBA" id="ARBA00008520"/>
    </source>
</evidence>
<organism evidence="4 5">
    <name type="scientific">Marinomonas aquiplantarum</name>
    <dbReference type="NCBI Taxonomy" id="491951"/>
    <lineage>
        <taxon>Bacteria</taxon>
        <taxon>Pseudomonadati</taxon>
        <taxon>Pseudomonadota</taxon>
        <taxon>Gammaproteobacteria</taxon>
        <taxon>Oceanospirillales</taxon>
        <taxon>Oceanospirillaceae</taxon>
        <taxon>Marinomonas</taxon>
    </lineage>
</organism>
<comment type="caution">
    <text evidence="4">The sequence shown here is derived from an EMBL/GenBank/DDBJ whole genome shotgun (WGS) entry which is preliminary data.</text>
</comment>
<evidence type="ECO:0000313" key="4">
    <source>
        <dbReference type="EMBL" id="RBO84771.1"/>
    </source>
</evidence>
<feature type="chain" id="PRO_5016926833" evidence="3">
    <location>
        <begin position="26"/>
        <end position="428"/>
    </location>
</feature>
<dbReference type="RefSeq" id="WP_113873413.1">
    <property type="nucleotide sequence ID" value="NZ_QNRF01000002.1"/>
</dbReference>
<dbReference type="PANTHER" id="PTHR43649">
    <property type="entry name" value="ARABINOSE-BINDING PROTEIN-RELATED"/>
    <property type="match status" value="1"/>
</dbReference>
<name>A0A366D3Z1_9GAMM</name>
<accession>A0A366D3Z1</accession>
<proteinExistence type="inferred from homology"/>
<evidence type="ECO:0000313" key="5">
    <source>
        <dbReference type="Proteomes" id="UP000252086"/>
    </source>
</evidence>
<dbReference type="SUPFAM" id="SSF53850">
    <property type="entry name" value="Periplasmic binding protein-like II"/>
    <property type="match status" value="1"/>
</dbReference>
<protein>
    <submittedName>
        <fullName evidence="4">Oligogalacturonide transport system substrate-binding protein</fullName>
    </submittedName>
</protein>
<gene>
    <name evidence="4" type="ORF">DFP76_102168</name>
</gene>
<dbReference type="GO" id="GO:0042597">
    <property type="term" value="C:periplasmic space"/>
    <property type="evidence" value="ECO:0007669"/>
    <property type="project" value="UniProtKB-SubCell"/>
</dbReference>
<dbReference type="EMBL" id="QNRF01000002">
    <property type="protein sequence ID" value="RBO84771.1"/>
    <property type="molecule type" value="Genomic_DNA"/>
</dbReference>
<sequence>MKIKTIAMLVGLASAGSMVSTHANAEDLRMSWWGGNSRHAATNAAVKEFEKVNPNISVKTEYTGWGGHLERLTTQIAGNTEPDLMQTNWNWMPIFSRRGDGFKDLRDYSDILDLSQFDEAALAAGTNNGKLNGIPISMAARIFYFNKDIWDKAGLPYPVTWDDFMKAGPIFKEKLGDEYFPLVLEGRDVIAMNRSYMVQKYGIPMIDEENKRIAYSDEQMLEFFKIYEDMVKNHVAPSSKYIAGFGAANLYEHKPWINGEWAGLYMWNSAINKYNDNLKPPMSLELGFYPQMKGATDAGLFYKPAQMFSIGKNSDQPEVAAKLLNFILNEPAGYKAMGLARGVPLSLAARRALMLDGTIKESDLSVAGLAQINDLPKQLQTSAYFENPQFVSLFQELIEKMDQGQITVEEAAEDFIKQGNRILRRAMR</sequence>
<keyword evidence="3" id="KW-0732">Signal</keyword>
<dbReference type="InterPro" id="IPR050490">
    <property type="entry name" value="Bact_solute-bd_prot1"/>
</dbReference>
<evidence type="ECO:0000256" key="3">
    <source>
        <dbReference type="SAM" id="SignalP"/>
    </source>
</evidence>
<dbReference type="Gene3D" id="3.40.190.10">
    <property type="entry name" value="Periplasmic binding protein-like II"/>
    <property type="match status" value="2"/>
</dbReference>
<dbReference type="AlphaFoldDB" id="A0A366D3Z1"/>
<evidence type="ECO:0000256" key="1">
    <source>
        <dbReference type="ARBA" id="ARBA00004418"/>
    </source>
</evidence>
<dbReference type="Pfam" id="PF01547">
    <property type="entry name" value="SBP_bac_1"/>
    <property type="match status" value="1"/>
</dbReference>
<comment type="similarity">
    <text evidence="2">Belongs to the bacterial solute-binding protein 1 family.</text>
</comment>
<dbReference type="InterPro" id="IPR006059">
    <property type="entry name" value="SBP"/>
</dbReference>
<dbReference type="PANTHER" id="PTHR43649:SF11">
    <property type="entry name" value="ABC TRANSPORTER SUBSTRATE-BINDING PROTEIN YESO-RELATED"/>
    <property type="match status" value="1"/>
</dbReference>
<feature type="signal peptide" evidence="3">
    <location>
        <begin position="1"/>
        <end position="25"/>
    </location>
</feature>
<keyword evidence="5" id="KW-1185">Reference proteome</keyword>
<dbReference type="Proteomes" id="UP000252086">
    <property type="component" value="Unassembled WGS sequence"/>
</dbReference>